<name>A0A382JMH9_9ZZZZ</name>
<dbReference type="AlphaFoldDB" id="A0A382JMH9"/>
<dbReference type="SUPFAM" id="SSF51161">
    <property type="entry name" value="Trimeric LpxA-like enzymes"/>
    <property type="match status" value="1"/>
</dbReference>
<evidence type="ECO:0000259" key="1">
    <source>
        <dbReference type="Pfam" id="PF17836"/>
    </source>
</evidence>
<dbReference type="Gene3D" id="3.40.50.20">
    <property type="match status" value="1"/>
</dbReference>
<accession>A0A382JMH9</accession>
<reference evidence="2" key="1">
    <citation type="submission" date="2018-05" db="EMBL/GenBank/DDBJ databases">
        <authorList>
            <person name="Lanie J.A."/>
            <person name="Ng W.-L."/>
            <person name="Kazmierczak K.M."/>
            <person name="Andrzejewski T.M."/>
            <person name="Davidsen T.M."/>
            <person name="Wayne K.J."/>
            <person name="Tettelin H."/>
            <person name="Glass J.I."/>
            <person name="Rusch D."/>
            <person name="Podicherti R."/>
            <person name="Tsui H.-C.T."/>
            <person name="Winkler M.E."/>
        </authorList>
    </citation>
    <scope>NUCLEOTIDE SEQUENCE</scope>
</reference>
<proteinExistence type="predicted"/>
<evidence type="ECO:0000313" key="2">
    <source>
        <dbReference type="EMBL" id="SVC11841.1"/>
    </source>
</evidence>
<dbReference type="InterPro" id="IPR041561">
    <property type="entry name" value="PglD_N"/>
</dbReference>
<dbReference type="InterPro" id="IPR011004">
    <property type="entry name" value="Trimer_LpxA-like_sf"/>
</dbReference>
<organism evidence="2">
    <name type="scientific">marine metagenome</name>
    <dbReference type="NCBI Taxonomy" id="408172"/>
    <lineage>
        <taxon>unclassified sequences</taxon>
        <taxon>metagenomes</taxon>
        <taxon>ecological metagenomes</taxon>
    </lineage>
</organism>
<feature type="domain" description="PglD N-terminal" evidence="1">
    <location>
        <begin position="6"/>
        <end position="83"/>
    </location>
</feature>
<sequence>MNYLPVIVLGSGGHARVLIDALLLNSVKLLGTTDVVPKNMSLLGVSYLGDDDVVERYSPSEVCLVNDIGSISQPYLREELFKKFKNFGYKFINVIHPSAVIANDVRLGEGVQVMVGAVFSQVV</sequence>
<dbReference type="Pfam" id="PF17836">
    <property type="entry name" value="PglD_N"/>
    <property type="match status" value="1"/>
</dbReference>
<dbReference type="EMBL" id="UINC01074543">
    <property type="protein sequence ID" value="SVC11841.1"/>
    <property type="molecule type" value="Genomic_DNA"/>
</dbReference>
<protein>
    <recommendedName>
        <fullName evidence="1">PglD N-terminal domain-containing protein</fullName>
    </recommendedName>
</protein>
<gene>
    <name evidence="2" type="ORF">METZ01_LOCUS264695</name>
</gene>